<accession>A0A7D9IH95</accession>
<evidence type="ECO:0000313" key="1">
    <source>
        <dbReference type="EMBL" id="CAB4005983.1"/>
    </source>
</evidence>
<proteinExistence type="predicted"/>
<comment type="caution">
    <text evidence="1">The sequence shown here is derived from an EMBL/GenBank/DDBJ whole genome shotgun (WGS) entry which is preliminary data.</text>
</comment>
<keyword evidence="2" id="KW-1185">Reference proteome</keyword>
<dbReference type="AlphaFoldDB" id="A0A7D9IH95"/>
<sequence length="998" mass="114507">MCGSFLHPLTCGFARGVAWQVSAQVDADENLKCEENETRKNYRVRLLRERYDRFTVIFQCYKENFTVDFKRFQSIFPPLREKFSRWNHRKIAERNQYTTMFNIEAWNKLSPAMQAKHTFQNCKQCQLKYNHIQVLFPTKCKRFTGLMKENNPKVANKAIKVQLPSQPGSTTLREAGETAKSLYDQLNPMFEKITGHSLVKALTKVKDLNIEEKKSKAEKKRTVRNNYRKFKEAVETEWENTSFIRCFGNRQSLSGRQRERLAMAFESKEEATERSGEITVPCPETNKSVQDKLKQKVLSGDINVGELIVPRKYEKLVLNDDGSVNRSEFYVEGRKCPLIEIRKRKLSELERFMRLNAEKDVASMSEEECSKRLTMLNEAKDGECETEMKGRLQEMERTRHLMVWHDLSTVANHSHLVFMATCLYDPATFYTSSEYEAMTGRKVNIQSLVESPSLYIVARSSSSDADQLCYVDTRLECLEELSSEVIATASGEPLIDKMRFFHGDSPSRQYEAGQQKGGNYYCALCGASAHRVYELDYVFRCPHMSLGDRQQLVLKGPCGKVNSLAKSNKPFHGLTKPNLVKELNARSIFDGDKKKELEDLLKEELHGVQRVPALLFTRPDKTLESINCASYEILGFEPLHDIGKHIENLLTELPDHLPTNEASKLKAVLELSIGGKETKRTIDYRCALIMVSNQIRGIVNPMVQLLLDTLVEIQEIAYSSEAQRTPRSVLRLHNLTWYHGMLCRSVIGFSLKQLTTRKFYGNYFHNITAHAPIQNRLISGISTNTEEQERVFNSINSITRTTSSYHPHHIIGNVFIRLQAEKDLKSLQPSISDTQEAHVTKLASSLPTFENTVIPKQMLTRNPRFWQAHLERICDFLLAGDGIWWRTCTNGDIEFFDAKGNPDAVPQGPTLHHFRSSNFKAEENYLKTCWQMCLERKIPMPIKVLQIENAEGNMVLKEAEIANDLEGVGLEGHSRTKSYSLTERDSGQYLAINQLKQR</sequence>
<organism evidence="1 2">
    <name type="scientific">Paramuricea clavata</name>
    <name type="common">Red gorgonian</name>
    <name type="synonym">Violescent sea-whip</name>
    <dbReference type="NCBI Taxonomy" id="317549"/>
    <lineage>
        <taxon>Eukaryota</taxon>
        <taxon>Metazoa</taxon>
        <taxon>Cnidaria</taxon>
        <taxon>Anthozoa</taxon>
        <taxon>Octocorallia</taxon>
        <taxon>Malacalcyonacea</taxon>
        <taxon>Plexauridae</taxon>
        <taxon>Paramuricea</taxon>
    </lineage>
</organism>
<reference evidence="1" key="1">
    <citation type="submission" date="2020-04" db="EMBL/GenBank/DDBJ databases">
        <authorList>
            <person name="Alioto T."/>
            <person name="Alioto T."/>
            <person name="Gomez Garrido J."/>
        </authorList>
    </citation>
    <scope>NUCLEOTIDE SEQUENCE</scope>
    <source>
        <strain evidence="1">A484AB</strain>
    </source>
</reference>
<name>A0A7D9IH95_PARCT</name>
<protein>
    <submittedName>
        <fullName evidence="1">Uncharacterized protein</fullName>
    </submittedName>
</protein>
<dbReference type="OrthoDB" id="5986221at2759"/>
<dbReference type="Proteomes" id="UP001152795">
    <property type="component" value="Unassembled WGS sequence"/>
</dbReference>
<gene>
    <name evidence="1" type="ORF">PACLA_8A083130</name>
</gene>
<dbReference type="EMBL" id="CACRXK020005378">
    <property type="protein sequence ID" value="CAB4005983.1"/>
    <property type="molecule type" value="Genomic_DNA"/>
</dbReference>
<evidence type="ECO:0000313" key="2">
    <source>
        <dbReference type="Proteomes" id="UP001152795"/>
    </source>
</evidence>